<sequence length="273" mass="29726">MMKDLSARYPIWLCDIWGVVHNGVAHFPPAVAALKAHRDAGGFVTLLTNAPRSSAKVEGHLAQLGVTRDHYDLIVTSGDVTHELMKPYDGHRIYYLGPERDLGVLDDLKIERASPEEAEVVLCVGLVHDDRETPDDYAELLQRLARRKLPMVCANPDKVVRRGSRLIWCAGALAEAYAALGGEVTMAGKPYRPIYDLALTRVAALRGITDKRSFLAIGDGPETDIKGAADYGLDVVLIAGGISEEGIDPAKLEADIRAKLPEARIVRSLPFLA</sequence>
<evidence type="ECO:0000313" key="1">
    <source>
        <dbReference type="EMBL" id="MBK1870500.1"/>
    </source>
</evidence>
<dbReference type="EMBL" id="JAENHL010000008">
    <property type="protein sequence ID" value="MBK1870500.1"/>
    <property type="molecule type" value="Genomic_DNA"/>
</dbReference>
<name>A0ACC5RCU8_9HYPH</name>
<reference evidence="1" key="1">
    <citation type="submission" date="2021-01" db="EMBL/GenBank/DDBJ databases">
        <authorList>
            <person name="Sun Q."/>
        </authorList>
    </citation>
    <scope>NUCLEOTIDE SEQUENCE</scope>
    <source>
        <strain evidence="1">YIM B02566</strain>
    </source>
</reference>
<protein>
    <submittedName>
        <fullName evidence="1">TIGR01459 family HAD-type hydrolase</fullName>
    </submittedName>
</protein>
<keyword evidence="2" id="KW-1185">Reference proteome</keyword>
<evidence type="ECO:0000313" key="2">
    <source>
        <dbReference type="Proteomes" id="UP000616151"/>
    </source>
</evidence>
<gene>
    <name evidence="1" type="ORF">JHL16_29310</name>
</gene>
<comment type="caution">
    <text evidence="1">The sequence shown here is derived from an EMBL/GenBank/DDBJ whole genome shotgun (WGS) entry which is preliminary data.</text>
</comment>
<accession>A0ACC5RCU8</accession>
<organism evidence="1 2">
    <name type="scientific">Taklimakanibacter albus</name>
    <dbReference type="NCBI Taxonomy" id="2800327"/>
    <lineage>
        <taxon>Bacteria</taxon>
        <taxon>Pseudomonadati</taxon>
        <taxon>Pseudomonadota</taxon>
        <taxon>Alphaproteobacteria</taxon>
        <taxon>Hyphomicrobiales</taxon>
        <taxon>Aestuariivirgaceae</taxon>
        <taxon>Taklimakanibacter</taxon>
    </lineage>
</organism>
<keyword evidence="1" id="KW-0378">Hydrolase</keyword>
<proteinExistence type="predicted"/>
<dbReference type="Proteomes" id="UP000616151">
    <property type="component" value="Unassembled WGS sequence"/>
</dbReference>